<protein>
    <submittedName>
        <fullName evidence="1">Tautomerase family protein</fullName>
    </submittedName>
</protein>
<dbReference type="InterPro" id="IPR037479">
    <property type="entry name" value="Tauto_MSAD"/>
</dbReference>
<organism evidence="1 2">
    <name type="scientific">Isoptericola luteus</name>
    <dbReference type="NCBI Taxonomy" id="2879484"/>
    <lineage>
        <taxon>Bacteria</taxon>
        <taxon>Bacillati</taxon>
        <taxon>Actinomycetota</taxon>
        <taxon>Actinomycetes</taxon>
        <taxon>Micrococcales</taxon>
        <taxon>Promicromonosporaceae</taxon>
        <taxon>Isoptericola</taxon>
    </lineage>
</organism>
<dbReference type="EMBL" id="JAIXCQ010000015">
    <property type="protein sequence ID" value="MCA5894978.1"/>
    <property type="molecule type" value="Genomic_DNA"/>
</dbReference>
<evidence type="ECO:0000313" key="2">
    <source>
        <dbReference type="Proteomes" id="UP001319870"/>
    </source>
</evidence>
<proteinExistence type="predicted"/>
<dbReference type="Proteomes" id="UP001319870">
    <property type="component" value="Unassembled WGS sequence"/>
</dbReference>
<keyword evidence="2" id="KW-1185">Reference proteome</keyword>
<dbReference type="PANTHER" id="PTHR38460">
    <property type="entry name" value="TAUTOMERASE YOLI-RELATED"/>
    <property type="match status" value="1"/>
</dbReference>
<dbReference type="PANTHER" id="PTHR38460:SF1">
    <property type="entry name" value="TAUTOMERASE YOLI-RELATED"/>
    <property type="match status" value="1"/>
</dbReference>
<dbReference type="InterPro" id="IPR014347">
    <property type="entry name" value="Tautomerase/MIF_sf"/>
</dbReference>
<name>A0ABS7ZIX0_9MICO</name>
<dbReference type="Gene3D" id="3.30.429.10">
    <property type="entry name" value="Macrophage Migration Inhibitory Factor"/>
    <property type="match status" value="1"/>
</dbReference>
<evidence type="ECO:0000313" key="1">
    <source>
        <dbReference type="EMBL" id="MCA5894978.1"/>
    </source>
</evidence>
<comment type="caution">
    <text evidence="1">The sequence shown here is derived from an EMBL/GenBank/DDBJ whole genome shotgun (WGS) entry which is preliminary data.</text>
</comment>
<accession>A0ABS7ZIX0</accession>
<reference evidence="1 2" key="1">
    <citation type="submission" date="2021-09" db="EMBL/GenBank/DDBJ databases">
        <title>Isoptericola luteus sp. nov., a novel bacterium isolated from Harbin, the capital city of Heilongjiang province.</title>
        <authorList>
            <person name="Li J."/>
        </authorList>
    </citation>
    <scope>NUCLEOTIDE SEQUENCE [LARGE SCALE GENOMIC DNA]</scope>
    <source>
        <strain evidence="1 2">NEAU-Y5</strain>
    </source>
</reference>
<dbReference type="RefSeq" id="WP_225566712.1">
    <property type="nucleotide sequence ID" value="NZ_JAIXCQ010000015.1"/>
</dbReference>
<dbReference type="Pfam" id="PF14552">
    <property type="entry name" value="Tautomerase_2"/>
    <property type="match status" value="1"/>
</dbReference>
<gene>
    <name evidence="1" type="ORF">LEP48_16730</name>
</gene>
<sequence length="127" mass="14254">MVQVKVYGNRSVWGERRPEVSDALHAALVGAWRIPEDKRFHRFLLLDDGDLVAPRSAEYLMIEIVAFAGRSREAKRELVRRMYDDVAPALGISADDLELVVIESPAESWGIRGRSGDELTLNYTVGV</sequence>
<dbReference type="SUPFAM" id="SSF55331">
    <property type="entry name" value="Tautomerase/MIF"/>
    <property type="match status" value="1"/>
</dbReference>